<dbReference type="InterPro" id="IPR036775">
    <property type="entry name" value="DNA_pol_Y-fam_lit_finger_sf"/>
</dbReference>
<evidence type="ECO:0000313" key="2">
    <source>
        <dbReference type="EMBL" id="KAJ4356195.1"/>
    </source>
</evidence>
<keyword evidence="3" id="KW-1185">Reference proteome</keyword>
<dbReference type="SUPFAM" id="SSF56672">
    <property type="entry name" value="DNA/RNA polymerases"/>
    <property type="match status" value="1"/>
</dbReference>
<feature type="domain" description="UmuC" evidence="1">
    <location>
        <begin position="74"/>
        <end position="143"/>
    </location>
</feature>
<proteinExistence type="predicted"/>
<dbReference type="Proteomes" id="UP001140513">
    <property type="component" value="Unassembled WGS sequence"/>
</dbReference>
<dbReference type="RefSeq" id="XP_056073321.1">
    <property type="nucleotide sequence ID" value="XM_056213013.1"/>
</dbReference>
<dbReference type="InterPro" id="IPR043128">
    <property type="entry name" value="Rev_trsase/Diguanyl_cyclase"/>
</dbReference>
<accession>A0A9W8XS26</accession>
<dbReference type="AlphaFoldDB" id="A0A9W8XS26"/>
<dbReference type="Gene3D" id="1.10.150.20">
    <property type="entry name" value="5' to 3' exonuclease, C-terminal subdomain"/>
    <property type="match status" value="1"/>
</dbReference>
<dbReference type="GeneID" id="80907755"/>
<dbReference type="Gene3D" id="3.30.1490.100">
    <property type="entry name" value="DNA polymerase, Y-family, little finger domain"/>
    <property type="match status" value="1"/>
</dbReference>
<dbReference type="InterPro" id="IPR001126">
    <property type="entry name" value="UmuC"/>
</dbReference>
<sequence length="505" mass="55608">MDVTDMVDYNVEFLNPTDLTSSFFCLSKTDPSAGFAFDASKVAGQTYPEQADTSSDGLSDALRLRLILGSHLAQYLRRRLELEKDHTCTVGISTNKLLSKLVGNVHKPNDQTTLLPPYTSEDGQDNVTLFIDSHEVGKIPGIGFKIAQKLRALVLQRPAEFDHGLVYGGTKEKVLVGDLRRVSDIGAEALEQILGGAGAPYSIGAKIWGLLNGIDDSEVGRARDVPTQISLEDSYIRLDTILEVKNELMLLSKSLLRRMHADLLEDDEAVLTSADINIDNTESSSLSAKRWLAFPKTLRLTTRPRLPQNPDGSRNRSFARISRSGPMPNFVFSLKDNVNTLAKRLVAEALLPLFRQLHPEKSGWNLSLVNIAATNMVGAASEKGGVGRDISKMFKRQDQVLKDFKVTEPDDVLPAESISDNDLMDTAVSSDKTAVANTTKLRLDGTRGGSEDLPTPSQEVTFATQDRWQSEDEDMLDEDAYRCEECGAVMPLFAMGAHTRWHSHS</sequence>
<dbReference type="PANTHER" id="PTHR46404:SF1">
    <property type="entry name" value="DNA POLYMERASE IOTA"/>
    <property type="match status" value="1"/>
</dbReference>
<dbReference type="EMBL" id="JAPEUX010000003">
    <property type="protein sequence ID" value="KAJ4356195.1"/>
    <property type="molecule type" value="Genomic_DNA"/>
</dbReference>
<name>A0A9W8XS26_9PLEO</name>
<dbReference type="OrthoDB" id="447129at2759"/>
<comment type="caution">
    <text evidence="2">The sequence shown here is derived from an EMBL/GenBank/DDBJ whole genome shotgun (WGS) entry which is preliminary data.</text>
</comment>
<organism evidence="2 3">
    <name type="scientific">Didymosphaeria variabile</name>
    <dbReference type="NCBI Taxonomy" id="1932322"/>
    <lineage>
        <taxon>Eukaryota</taxon>
        <taxon>Fungi</taxon>
        <taxon>Dikarya</taxon>
        <taxon>Ascomycota</taxon>
        <taxon>Pezizomycotina</taxon>
        <taxon>Dothideomycetes</taxon>
        <taxon>Pleosporomycetidae</taxon>
        <taxon>Pleosporales</taxon>
        <taxon>Massarineae</taxon>
        <taxon>Didymosphaeriaceae</taxon>
        <taxon>Didymosphaeria</taxon>
    </lineage>
</organism>
<dbReference type="GO" id="GO:0070987">
    <property type="term" value="P:error-free translesion synthesis"/>
    <property type="evidence" value="ECO:0007669"/>
    <property type="project" value="UniProtKB-ARBA"/>
</dbReference>
<evidence type="ECO:0000313" key="3">
    <source>
        <dbReference type="Proteomes" id="UP001140513"/>
    </source>
</evidence>
<reference evidence="2" key="1">
    <citation type="submission" date="2022-10" db="EMBL/GenBank/DDBJ databases">
        <title>Tapping the CABI collections for fungal endophytes: first genome assemblies for Collariella, Neodidymelliopsis, Ascochyta clinopodiicola, Didymella pomorum, Didymosphaeria variabile, Neocosmospora piperis and Neocucurbitaria cava.</title>
        <authorList>
            <person name="Hill R."/>
        </authorList>
    </citation>
    <scope>NUCLEOTIDE SEQUENCE</scope>
    <source>
        <strain evidence="2">IMI 356815</strain>
    </source>
</reference>
<dbReference type="GO" id="GO:0006281">
    <property type="term" value="P:DNA repair"/>
    <property type="evidence" value="ECO:0007669"/>
    <property type="project" value="InterPro"/>
</dbReference>
<dbReference type="PROSITE" id="PS50173">
    <property type="entry name" value="UMUC"/>
    <property type="match status" value="1"/>
</dbReference>
<evidence type="ECO:0000259" key="1">
    <source>
        <dbReference type="PROSITE" id="PS50173"/>
    </source>
</evidence>
<dbReference type="GO" id="GO:0003684">
    <property type="term" value="F:damaged DNA binding"/>
    <property type="evidence" value="ECO:0007669"/>
    <property type="project" value="InterPro"/>
</dbReference>
<gene>
    <name evidence="2" type="ORF">N0V89_004225</name>
</gene>
<dbReference type="GO" id="GO:0003887">
    <property type="term" value="F:DNA-directed DNA polymerase activity"/>
    <property type="evidence" value="ECO:0007669"/>
    <property type="project" value="TreeGrafter"/>
</dbReference>
<dbReference type="Gene3D" id="3.30.70.270">
    <property type="match status" value="1"/>
</dbReference>
<protein>
    <recommendedName>
        <fullName evidence="1">UmuC domain-containing protein</fullName>
    </recommendedName>
</protein>
<dbReference type="PANTHER" id="PTHR46404">
    <property type="entry name" value="DNA POLYMERASE IOTA"/>
    <property type="match status" value="1"/>
</dbReference>
<dbReference type="InterPro" id="IPR043502">
    <property type="entry name" value="DNA/RNA_pol_sf"/>
</dbReference>